<keyword evidence="3" id="KW-1185">Reference proteome</keyword>
<evidence type="ECO:0000313" key="3">
    <source>
        <dbReference type="Proteomes" id="UP000176562"/>
    </source>
</evidence>
<sequence length="139" mass="15464">MRHARYCPPSAPASGAPHPLVTRLIAEFDYPLLDDFEALRAFTEAPGAHCLFIPGDGARNLETPDAAVILPELRIAFQRAFDCAVVGNSIETRLREATRALKTPAFLFYRDGVYLGAIEKIRDWDDYLARIPHLLAQKG</sequence>
<proteinExistence type="inferred from homology"/>
<dbReference type="CDD" id="cd02965">
    <property type="entry name" value="HyaE"/>
    <property type="match status" value="1"/>
</dbReference>
<dbReference type="STRING" id="1850250.LPB142_07640"/>
<dbReference type="Proteomes" id="UP000176562">
    <property type="component" value="Chromosome"/>
</dbReference>
<dbReference type="InterPro" id="IPR010893">
    <property type="entry name" value="NiFe-hyd_mat_HyaE"/>
</dbReference>
<comment type="similarity">
    <text evidence="1">Belongs to the HupG/HyaE family.</text>
</comment>
<accession>A0A1D9MGI5</accession>
<dbReference type="Pfam" id="PF07449">
    <property type="entry name" value="HyaE"/>
    <property type="match status" value="1"/>
</dbReference>
<dbReference type="KEGG" id="rhp:LPB142_07640"/>
<dbReference type="AlphaFoldDB" id="A0A1D9MGI5"/>
<dbReference type="Gene3D" id="3.40.30.10">
    <property type="entry name" value="Glutaredoxin"/>
    <property type="match status" value="1"/>
</dbReference>
<name>A0A1D9MGI5_9RHOB</name>
<evidence type="ECO:0000313" key="2">
    <source>
        <dbReference type="EMBL" id="AOZ70946.1"/>
    </source>
</evidence>
<evidence type="ECO:0000256" key="1">
    <source>
        <dbReference type="ARBA" id="ARBA00009004"/>
    </source>
</evidence>
<reference evidence="2 3" key="1">
    <citation type="submission" date="2016-10" db="EMBL/GenBank/DDBJ databases">
        <title>Rhodobacter sp. LPB0142, isolated from sea water.</title>
        <authorList>
            <person name="Kim E."/>
            <person name="Yi H."/>
        </authorList>
    </citation>
    <scope>NUCLEOTIDE SEQUENCE [LARGE SCALE GENOMIC DNA]</scope>
    <source>
        <strain evidence="2 3">LPB0142</strain>
    </source>
</reference>
<gene>
    <name evidence="2" type="ORF">LPB142_07640</name>
</gene>
<organism evidence="2 3">
    <name type="scientific">Rhodobacter xanthinilyticus</name>
    <dbReference type="NCBI Taxonomy" id="1850250"/>
    <lineage>
        <taxon>Bacteria</taxon>
        <taxon>Pseudomonadati</taxon>
        <taxon>Pseudomonadota</taxon>
        <taxon>Alphaproteobacteria</taxon>
        <taxon>Rhodobacterales</taxon>
        <taxon>Rhodobacter group</taxon>
        <taxon>Rhodobacter</taxon>
    </lineage>
</organism>
<dbReference type="InterPro" id="IPR036249">
    <property type="entry name" value="Thioredoxin-like_sf"/>
</dbReference>
<protein>
    <submittedName>
        <fullName evidence="2">Hydrogenase accessory protein</fullName>
    </submittedName>
</protein>
<dbReference type="EMBL" id="CP017781">
    <property type="protein sequence ID" value="AOZ70946.1"/>
    <property type="molecule type" value="Genomic_DNA"/>
</dbReference>
<dbReference type="RefSeq" id="WP_071167173.1">
    <property type="nucleotide sequence ID" value="NZ_CP017781.1"/>
</dbReference>
<dbReference type="SUPFAM" id="SSF52833">
    <property type="entry name" value="Thioredoxin-like"/>
    <property type="match status" value="1"/>
</dbReference>